<organism evidence="1">
    <name type="scientific">bioreactor metagenome</name>
    <dbReference type="NCBI Taxonomy" id="1076179"/>
    <lineage>
        <taxon>unclassified sequences</taxon>
        <taxon>metagenomes</taxon>
        <taxon>ecological metagenomes</taxon>
    </lineage>
</organism>
<comment type="caution">
    <text evidence="1">The sequence shown here is derived from an EMBL/GenBank/DDBJ whole genome shotgun (WGS) entry which is preliminary data.</text>
</comment>
<dbReference type="PANTHER" id="PTHR45661:SF3">
    <property type="entry name" value="IG-LIKE DOMAIN-CONTAINING PROTEIN"/>
    <property type="match status" value="1"/>
</dbReference>
<gene>
    <name evidence="1" type="ORF">SDC9_118976</name>
</gene>
<dbReference type="InterPro" id="IPR026906">
    <property type="entry name" value="LRR_5"/>
</dbReference>
<name>A0A645C8F7_9ZZZZ</name>
<dbReference type="InterPro" id="IPR032675">
    <property type="entry name" value="LRR_dom_sf"/>
</dbReference>
<dbReference type="Pfam" id="PF13306">
    <property type="entry name" value="LRR_5"/>
    <property type="match status" value="3"/>
</dbReference>
<dbReference type="EMBL" id="VSSQ01024471">
    <property type="protein sequence ID" value="MPM72003.1"/>
    <property type="molecule type" value="Genomic_DNA"/>
</dbReference>
<dbReference type="Gene3D" id="3.80.10.10">
    <property type="entry name" value="Ribonuclease Inhibitor"/>
    <property type="match status" value="2"/>
</dbReference>
<dbReference type="PANTHER" id="PTHR45661">
    <property type="entry name" value="SURFACE ANTIGEN"/>
    <property type="match status" value="1"/>
</dbReference>
<protein>
    <recommendedName>
        <fullName evidence="2">Leucine-rich repeat domain-containing protein</fullName>
    </recommendedName>
</protein>
<dbReference type="InterPro" id="IPR053139">
    <property type="entry name" value="Surface_bspA-like"/>
</dbReference>
<sequence length="303" mass="32987">MRNINIPSKLRSIGASTFQDCVELRGSLELPSGLQTIGTSAFSRCISISNLTIPSSVKSLGQFLFRSWTPAQRIFVYSSFANGNEIDSSGGGNGAWASSQADIYVNLEDCGSSIIGKGAFYNCNSNSVLVIPEGIETIEEDAFYLSNFKTIRIPKTVSTIGEGAFNRCLGTEAIIVDHENSDYTSLDGVLYNKAKTVLISYPGSKATEELIIPEGVEKISVFAFVSCSGLKTITLPMSMKQVDNGAFAYSSVRKLILKRDINPLTVISFYLAYIDEILVPNSVVSDYINHYSYKAMVAKIKGY</sequence>
<dbReference type="SUPFAM" id="SSF52058">
    <property type="entry name" value="L domain-like"/>
    <property type="match status" value="1"/>
</dbReference>
<evidence type="ECO:0000313" key="1">
    <source>
        <dbReference type="EMBL" id="MPM72003.1"/>
    </source>
</evidence>
<accession>A0A645C8F7</accession>
<proteinExistence type="predicted"/>
<reference evidence="1" key="1">
    <citation type="submission" date="2019-08" db="EMBL/GenBank/DDBJ databases">
        <authorList>
            <person name="Kucharzyk K."/>
            <person name="Murdoch R.W."/>
            <person name="Higgins S."/>
            <person name="Loffler F."/>
        </authorList>
    </citation>
    <scope>NUCLEOTIDE SEQUENCE</scope>
</reference>
<evidence type="ECO:0008006" key="2">
    <source>
        <dbReference type="Google" id="ProtNLM"/>
    </source>
</evidence>
<dbReference type="AlphaFoldDB" id="A0A645C8F7"/>